<dbReference type="Proteomes" id="UP001302978">
    <property type="component" value="Chromosome"/>
</dbReference>
<dbReference type="RefSeq" id="WP_316558205.1">
    <property type="nucleotide sequence ID" value="NZ_CP131059.1"/>
</dbReference>
<proteinExistence type="inferred from homology"/>
<sequence length="152" mass="16040">MIGGLGIGEVVFVLIVVLLLFGPNKIPELARAVGGALGEFKTAQKAAEFDLSGFDDLNREQAEKKKKEAAALDERIVQMATDAGISTEGKTTDELLVLISAKMNESNESAVSESESPSESENKCDSESESESENESDNVSALETDVGEKAAA</sequence>
<protein>
    <recommendedName>
        <fullName evidence="9">Sec-independent protein translocase protein TatA</fullName>
    </recommendedName>
</protein>
<feature type="compositionally biased region" description="Acidic residues" evidence="10">
    <location>
        <begin position="127"/>
        <end position="136"/>
    </location>
</feature>
<evidence type="ECO:0000256" key="9">
    <source>
        <dbReference type="HAMAP-Rule" id="MF_00236"/>
    </source>
</evidence>
<evidence type="ECO:0000256" key="3">
    <source>
        <dbReference type="ARBA" id="ARBA00022475"/>
    </source>
</evidence>
<dbReference type="GO" id="GO:0033281">
    <property type="term" value="C:TAT protein transport complex"/>
    <property type="evidence" value="ECO:0007669"/>
    <property type="project" value="UniProtKB-UniRule"/>
</dbReference>
<evidence type="ECO:0000256" key="6">
    <source>
        <dbReference type="ARBA" id="ARBA00022989"/>
    </source>
</evidence>
<feature type="transmembrane region" description="Helical" evidence="9">
    <location>
        <begin position="6"/>
        <end position="22"/>
    </location>
</feature>
<evidence type="ECO:0000313" key="11">
    <source>
        <dbReference type="EMBL" id="WNY23194.1"/>
    </source>
</evidence>
<evidence type="ECO:0000256" key="4">
    <source>
        <dbReference type="ARBA" id="ARBA00022692"/>
    </source>
</evidence>
<keyword evidence="4 9" id="KW-0812">Transmembrane</keyword>
<dbReference type="NCBIfam" id="TIGR01411">
    <property type="entry name" value="tatAE"/>
    <property type="match status" value="1"/>
</dbReference>
<dbReference type="InterPro" id="IPR003369">
    <property type="entry name" value="TatA/B/E"/>
</dbReference>
<keyword evidence="2 9" id="KW-0813">Transport</keyword>
<evidence type="ECO:0000256" key="7">
    <source>
        <dbReference type="ARBA" id="ARBA00023010"/>
    </source>
</evidence>
<keyword evidence="12" id="KW-1185">Reference proteome</keyword>
<dbReference type="PANTHER" id="PTHR42982:SF1">
    <property type="entry name" value="SEC-INDEPENDENT PROTEIN TRANSLOCASE PROTEIN TATA"/>
    <property type="match status" value="1"/>
</dbReference>
<feature type="compositionally biased region" description="Low complexity" evidence="10">
    <location>
        <begin position="106"/>
        <end position="119"/>
    </location>
</feature>
<evidence type="ECO:0000256" key="10">
    <source>
        <dbReference type="SAM" id="MobiDB-lite"/>
    </source>
</evidence>
<dbReference type="EMBL" id="CP131059">
    <property type="protein sequence ID" value="WNY23194.1"/>
    <property type="molecule type" value="Genomic_DNA"/>
</dbReference>
<comment type="subunit">
    <text evidence="9">Forms a complex with TatC.</text>
</comment>
<comment type="function">
    <text evidence="9">Part of the twin-arginine translocation (Tat) system that transports large folded proteins containing a characteristic twin-arginine motif in their signal peptide across membranes. TatA could form the protein-conducting channel of the Tat system.</text>
</comment>
<keyword evidence="6 9" id="KW-1133">Transmembrane helix</keyword>
<organism evidence="11 12">
    <name type="scientific">Methanimicrococcus hongohii</name>
    <dbReference type="NCBI Taxonomy" id="3028295"/>
    <lineage>
        <taxon>Archaea</taxon>
        <taxon>Methanobacteriati</taxon>
        <taxon>Methanobacteriota</taxon>
        <taxon>Stenosarchaea group</taxon>
        <taxon>Methanomicrobia</taxon>
        <taxon>Methanosarcinales</taxon>
        <taxon>Methanosarcinaceae</taxon>
        <taxon>Methanimicrococcus</taxon>
    </lineage>
</organism>
<dbReference type="Gene3D" id="1.20.5.3310">
    <property type="match status" value="1"/>
</dbReference>
<evidence type="ECO:0000256" key="8">
    <source>
        <dbReference type="ARBA" id="ARBA00023136"/>
    </source>
</evidence>
<dbReference type="Pfam" id="PF02416">
    <property type="entry name" value="TatA_B_E"/>
    <property type="match status" value="1"/>
</dbReference>
<feature type="region of interest" description="Disordered" evidence="10">
    <location>
        <begin position="106"/>
        <end position="152"/>
    </location>
</feature>
<dbReference type="GO" id="GO:0008320">
    <property type="term" value="F:protein transmembrane transporter activity"/>
    <property type="evidence" value="ECO:0007669"/>
    <property type="project" value="UniProtKB-UniRule"/>
</dbReference>
<dbReference type="HAMAP" id="MF_00236">
    <property type="entry name" value="TatA_E"/>
    <property type="match status" value="1"/>
</dbReference>
<dbReference type="GO" id="GO:0043953">
    <property type="term" value="P:protein transport by the Tat complex"/>
    <property type="evidence" value="ECO:0007669"/>
    <property type="project" value="UniProtKB-UniRule"/>
</dbReference>
<comment type="subcellular location">
    <subcellularLocation>
        <location evidence="1 9">Cell membrane</location>
        <topology evidence="1 9">Single-pass membrane protein</topology>
    </subcellularLocation>
</comment>
<dbReference type="PANTHER" id="PTHR42982">
    <property type="entry name" value="SEC-INDEPENDENT PROTEIN TRANSLOCASE PROTEIN TATA"/>
    <property type="match status" value="1"/>
</dbReference>
<keyword evidence="7 9" id="KW-0811">Translocation</keyword>
<evidence type="ECO:0000256" key="1">
    <source>
        <dbReference type="ARBA" id="ARBA00004162"/>
    </source>
</evidence>
<comment type="similarity">
    <text evidence="9">Belongs to the TatA/E family.</text>
</comment>
<name>A0AA96ZSA1_9EURY</name>
<evidence type="ECO:0000313" key="12">
    <source>
        <dbReference type="Proteomes" id="UP001302978"/>
    </source>
</evidence>
<keyword evidence="5 9" id="KW-0653">Protein transport</keyword>
<keyword evidence="8 9" id="KW-0472">Membrane</keyword>
<accession>A0AA96ZSA1</accession>
<dbReference type="AlphaFoldDB" id="A0AA96ZSA1"/>
<dbReference type="GeneID" id="85194991"/>
<dbReference type="KEGG" id="mehf:MmiHf6_04990"/>
<gene>
    <name evidence="11" type="primary">tatA_1</name>
    <name evidence="9" type="synonym">tatA</name>
    <name evidence="11" type="ORF">MmiHf6_04990</name>
</gene>
<reference evidence="11 12" key="1">
    <citation type="submission" date="2023-07" db="EMBL/GenBank/DDBJ databases">
        <title>Closed genoem sequence of Methanomicrococcus sp. Hf6.</title>
        <authorList>
            <person name="Poehlein A."/>
            <person name="Protasov E."/>
            <person name="Platt K."/>
            <person name="Reeh H."/>
            <person name="Daniel R."/>
            <person name="Brune A."/>
        </authorList>
    </citation>
    <scope>NUCLEOTIDE SEQUENCE [LARGE SCALE GENOMIC DNA]</scope>
    <source>
        <strain evidence="11 12">Hf6</strain>
    </source>
</reference>
<keyword evidence="3 9" id="KW-1003">Cell membrane</keyword>
<evidence type="ECO:0000256" key="2">
    <source>
        <dbReference type="ARBA" id="ARBA00022448"/>
    </source>
</evidence>
<dbReference type="InterPro" id="IPR006312">
    <property type="entry name" value="TatA/E"/>
</dbReference>
<evidence type="ECO:0000256" key="5">
    <source>
        <dbReference type="ARBA" id="ARBA00022927"/>
    </source>
</evidence>